<feature type="region of interest" description="Disordered" evidence="1">
    <location>
        <begin position="390"/>
        <end position="432"/>
    </location>
</feature>
<feature type="compositionally biased region" description="Acidic residues" evidence="1">
    <location>
        <begin position="94"/>
        <end position="135"/>
    </location>
</feature>
<dbReference type="OrthoDB" id="3027237at2759"/>
<keyword evidence="3" id="KW-1185">Reference proteome</keyword>
<feature type="compositionally biased region" description="Basic residues" evidence="1">
    <location>
        <begin position="490"/>
        <end position="500"/>
    </location>
</feature>
<dbReference type="AlphaFoldDB" id="A0A0C9SLC2"/>
<feature type="compositionally biased region" description="Low complexity" evidence="1">
    <location>
        <begin position="302"/>
        <end position="313"/>
    </location>
</feature>
<feature type="compositionally biased region" description="Basic residues" evidence="1">
    <location>
        <begin position="7"/>
        <end position="23"/>
    </location>
</feature>
<feature type="compositionally biased region" description="Pro residues" evidence="1">
    <location>
        <begin position="414"/>
        <end position="432"/>
    </location>
</feature>
<protein>
    <submittedName>
        <fullName evidence="2">Uncharacterized protein</fullName>
    </submittedName>
</protein>
<feature type="compositionally biased region" description="Basic and acidic residues" evidence="1">
    <location>
        <begin position="136"/>
        <end position="147"/>
    </location>
</feature>
<gene>
    <name evidence="2" type="ORF">PLICRDRAFT_45412</name>
</gene>
<evidence type="ECO:0000313" key="3">
    <source>
        <dbReference type="Proteomes" id="UP000053263"/>
    </source>
</evidence>
<dbReference type="HOGENOM" id="CLU_440824_0_0_1"/>
<feature type="compositionally biased region" description="Basic and acidic residues" evidence="1">
    <location>
        <begin position="55"/>
        <end position="69"/>
    </location>
</feature>
<feature type="region of interest" description="Disordered" evidence="1">
    <location>
        <begin position="302"/>
        <end position="329"/>
    </location>
</feature>
<proteinExistence type="predicted"/>
<evidence type="ECO:0000313" key="2">
    <source>
        <dbReference type="EMBL" id="KII85231.1"/>
    </source>
</evidence>
<accession>A0A0C9SLC2</accession>
<sequence length="620" mass="68917">MGDQKNKKTTKKTRKRATTRKKKPQLETSTATSTGTAAGEGSSRPRPKPKPTWKSKPEDGEVDQEKVLEAAKALSSLRDSSKPDSRGVALDIDSGSEGDGHEDEESEIEIVEDEDSVDEEEEDEDEDEEEDELDEGANREPQTKMDDIMDDIFEQVIDGKSRAKSKARASQDKPKNASSPAPFSIPFQVPVGGMMKEVQLASKASWNDARIAFGEKMVRQPSSLRLGYTFSFNDKSGKKQTPMSLENEDEWRSLKQHVKAYIESEQLKNRNKGPTRGISYVVTIYLIDDGVAMSKAQAQARGSAGKAKGSSRGTTIPNPKDDVAEDTEGDMSLRETIGKICSRHHCSSCMRACKVFPPKIHHPFTLTELSTWAKMIELDMATTDQVPEGLIKKTPSSHKKLPEQTSISDADPGPDLPAPAPDLPHPTHPAPALPALAYPSPYAYPPPPALAPAIPPGYPPVPGYPSAYPGYPYPYSVAPAPIPGHWPQTPHRHSSSRHVHTPSTYSRHSSHKRHRGSSPDFSSDDDTRLVDIEYPVMHEWLQSLDEHPTRGRDGQQYTRWAERLYEESINRLDDLTRSTMSVERLCQMTGMPQGTAARLKEWAHIDQGILQRRYGKRHRH</sequence>
<feature type="region of interest" description="Disordered" evidence="1">
    <location>
        <begin position="1"/>
        <end position="183"/>
    </location>
</feature>
<reference evidence="2 3" key="1">
    <citation type="submission" date="2014-06" db="EMBL/GenBank/DDBJ databases">
        <title>Evolutionary Origins and Diversification of the Mycorrhizal Mutualists.</title>
        <authorList>
            <consortium name="DOE Joint Genome Institute"/>
            <consortium name="Mycorrhizal Genomics Consortium"/>
            <person name="Kohler A."/>
            <person name="Kuo A."/>
            <person name="Nagy L.G."/>
            <person name="Floudas D."/>
            <person name="Copeland A."/>
            <person name="Barry K.W."/>
            <person name="Cichocki N."/>
            <person name="Veneault-Fourrey C."/>
            <person name="LaButti K."/>
            <person name="Lindquist E.A."/>
            <person name="Lipzen A."/>
            <person name="Lundell T."/>
            <person name="Morin E."/>
            <person name="Murat C."/>
            <person name="Riley R."/>
            <person name="Ohm R."/>
            <person name="Sun H."/>
            <person name="Tunlid A."/>
            <person name="Henrissat B."/>
            <person name="Grigoriev I.V."/>
            <person name="Hibbett D.S."/>
            <person name="Martin F."/>
        </authorList>
    </citation>
    <scope>NUCLEOTIDE SEQUENCE [LARGE SCALE GENOMIC DNA]</scope>
    <source>
        <strain evidence="2 3">FD-325 SS-3</strain>
    </source>
</reference>
<evidence type="ECO:0000256" key="1">
    <source>
        <dbReference type="SAM" id="MobiDB-lite"/>
    </source>
</evidence>
<organism evidence="2 3">
    <name type="scientific">Plicaturopsis crispa FD-325 SS-3</name>
    <dbReference type="NCBI Taxonomy" id="944288"/>
    <lineage>
        <taxon>Eukaryota</taxon>
        <taxon>Fungi</taxon>
        <taxon>Dikarya</taxon>
        <taxon>Basidiomycota</taxon>
        <taxon>Agaricomycotina</taxon>
        <taxon>Agaricomycetes</taxon>
        <taxon>Agaricomycetidae</taxon>
        <taxon>Amylocorticiales</taxon>
        <taxon>Amylocorticiaceae</taxon>
        <taxon>Plicatura</taxon>
        <taxon>Plicaturopsis crispa</taxon>
    </lineage>
</organism>
<feature type="compositionally biased region" description="Low complexity" evidence="1">
    <location>
        <begin position="27"/>
        <end position="42"/>
    </location>
</feature>
<name>A0A0C9SLC2_PLICR</name>
<feature type="region of interest" description="Disordered" evidence="1">
    <location>
        <begin position="484"/>
        <end position="526"/>
    </location>
</feature>
<dbReference type="Proteomes" id="UP000053263">
    <property type="component" value="Unassembled WGS sequence"/>
</dbReference>
<dbReference type="EMBL" id="KN832568">
    <property type="protein sequence ID" value="KII85231.1"/>
    <property type="molecule type" value="Genomic_DNA"/>
</dbReference>